<dbReference type="SUPFAM" id="SSF82866">
    <property type="entry name" value="Multidrug efflux transporter AcrB transmembrane domain"/>
    <property type="match status" value="2"/>
</dbReference>
<keyword evidence="2" id="KW-0812">Transmembrane</keyword>
<gene>
    <name evidence="3" type="ORF">D3P05_05140</name>
</gene>
<feature type="transmembrane region" description="Helical" evidence="2">
    <location>
        <begin position="994"/>
        <end position="1017"/>
    </location>
</feature>
<accession>A0A419AA40</accession>
<feature type="transmembrane region" description="Helical" evidence="2">
    <location>
        <begin position="914"/>
        <end position="935"/>
    </location>
</feature>
<dbReference type="Gene3D" id="3.30.70.1440">
    <property type="entry name" value="Multidrug efflux transporter AcrB pore domain"/>
    <property type="match status" value="1"/>
</dbReference>
<organism evidence="3 4">
    <name type="scientific">Paracoccus siganidrum</name>
    <dbReference type="NCBI Taxonomy" id="1276757"/>
    <lineage>
        <taxon>Bacteria</taxon>
        <taxon>Pseudomonadati</taxon>
        <taxon>Pseudomonadota</taxon>
        <taxon>Alphaproteobacteria</taxon>
        <taxon>Rhodobacterales</taxon>
        <taxon>Paracoccaceae</taxon>
        <taxon>Paracoccus</taxon>
    </lineage>
</organism>
<dbReference type="GO" id="GO:0005886">
    <property type="term" value="C:plasma membrane"/>
    <property type="evidence" value="ECO:0007669"/>
    <property type="project" value="TreeGrafter"/>
</dbReference>
<dbReference type="RefSeq" id="WP_119897105.1">
    <property type="nucleotide sequence ID" value="NZ_QNRC01000032.1"/>
</dbReference>
<name>A0A419AA40_9RHOB</name>
<dbReference type="InterPro" id="IPR001036">
    <property type="entry name" value="Acrflvin-R"/>
</dbReference>
<dbReference type="Gene3D" id="3.30.70.1430">
    <property type="entry name" value="Multidrug efflux transporter AcrB pore domain"/>
    <property type="match status" value="2"/>
</dbReference>
<dbReference type="PANTHER" id="PTHR32063">
    <property type="match status" value="1"/>
</dbReference>
<dbReference type="OrthoDB" id="174266at2"/>
<evidence type="ECO:0000256" key="2">
    <source>
        <dbReference type="SAM" id="Phobius"/>
    </source>
</evidence>
<feature type="transmembrane region" description="Helical" evidence="2">
    <location>
        <begin position="963"/>
        <end position="982"/>
    </location>
</feature>
<dbReference type="Proteomes" id="UP000283587">
    <property type="component" value="Unassembled WGS sequence"/>
</dbReference>
<dbReference type="PANTHER" id="PTHR32063:SF0">
    <property type="entry name" value="SWARMING MOTILITY PROTEIN SWRC"/>
    <property type="match status" value="1"/>
</dbReference>
<feature type="transmembrane region" description="Helical" evidence="2">
    <location>
        <begin position="12"/>
        <end position="29"/>
    </location>
</feature>
<sequence length="1089" mass="114547">MFLTRVSVNNPVFTVMVMLAITVFGLFSWQRLPVEQMPDVDVPAVAIVVAYDGASPEAVENDIIKPIEDTMATIGGIDVIRSTAQVGQAMVLMQFDLGMSSAEAMNDVRDRMAGIQSSLPDAADMPTILKFDPSDTPVISLAISSDQRSLSQLTQLAEDHVLDRLRNVGGVGSVSLVGGVPAQVDVTIDPDRLSAQGIPLSEVRTAIAANAADLPSGTITEGATSQSLQIRSALTQVGDFRDLVIGRRGDQPVHLSEVADIRIGPAEAESLAFRDGEPALAIDVMKVQGANTIAVASGIAHAAQALGADSLPGDVRIEVIASEAGAVEDSVSAVQNMLVEGAILSVVIVFLFLNSWRSTVITGLALPISMIGTMVALYFLGFTLNIMTLMALSLSVGILIDDAIVVRENITRHLQAGKSHRRAALEGTAEIGLAVTATTLAIVAVFLPVAFMEGILGRFFLQFGATVSVAVLISLFVAFTLDPMLSSVWNDPASHPDARRGPVGRTIARLNDGFDRLTGRYLSVLRWSLRHRLTTLGIAFGLFMASFALIPTVGAEFLPAEDNGRVSISIETPPGSSLDYTAARVSQIETRLRDLPEVAATYASIGAAAVGTGQKNTATIGVTLVPQAQRNASAMEFAASLRPILRRFPGLQTEVSAEGDLGGGAGKPVQIVVLGQDSDVLRRIGDQVAGRLAAIAGVEDITSSMRQAQPEIGIELDRERASELGISARDLGAVLAPMMTGETIATWTAPGSQSHDVVIRLDQTARSRVAALGNLPVGVDADSGQIIRLDQIARIEQRSGPVEILREQLSRRVTIEANLAPDAPGDVHAQIAQLTARMPLPEGYRFSLGGEAEQMAESGASAASALLLAVIFIYLVLASQFGSILQPLAIMMSLPMSLIGVMVGLWLGGSSLNVMSAIGFIMLMGLVVKNAILLVDNANQQVREGTNLYDALVGAARIRFRPIVMTTLAMILGMLPMALSLHQGTSQNAPMAHAVIGGLVSSTLLTLVVVPVMLTYLDALGRHAARFLPDPPPDHTATAPPPAPADPPAAGLATARLALLPARDQPAAHLPQSPAADRIDRTVQKTSAG</sequence>
<dbReference type="Gene3D" id="3.30.70.1320">
    <property type="entry name" value="Multidrug efflux transporter AcrB pore domain like"/>
    <property type="match status" value="1"/>
</dbReference>
<keyword evidence="2" id="KW-1133">Transmembrane helix</keyword>
<evidence type="ECO:0000256" key="1">
    <source>
        <dbReference type="SAM" id="MobiDB-lite"/>
    </source>
</evidence>
<proteinExistence type="predicted"/>
<dbReference type="SUPFAM" id="SSF82714">
    <property type="entry name" value="Multidrug efflux transporter AcrB TolC docking domain, DN and DC subdomains"/>
    <property type="match status" value="2"/>
</dbReference>
<dbReference type="Gene3D" id="1.20.1640.10">
    <property type="entry name" value="Multidrug efflux transporter AcrB transmembrane domain"/>
    <property type="match status" value="2"/>
</dbReference>
<dbReference type="AlphaFoldDB" id="A0A419AA40"/>
<feature type="transmembrane region" description="Helical" evidence="2">
    <location>
        <begin position="427"/>
        <end position="447"/>
    </location>
</feature>
<dbReference type="Gene3D" id="3.30.2090.10">
    <property type="entry name" value="Multidrug efflux transporter AcrB TolC docking domain, DN and DC subdomains"/>
    <property type="match status" value="2"/>
</dbReference>
<comment type="caution">
    <text evidence="3">The sequence shown here is derived from an EMBL/GenBank/DDBJ whole genome shotgun (WGS) entry which is preliminary data.</text>
</comment>
<feature type="transmembrane region" description="Helical" evidence="2">
    <location>
        <begin position="459"/>
        <end position="481"/>
    </location>
</feature>
<evidence type="ECO:0000313" key="4">
    <source>
        <dbReference type="Proteomes" id="UP000283587"/>
    </source>
</evidence>
<dbReference type="SUPFAM" id="SSF82693">
    <property type="entry name" value="Multidrug efflux transporter AcrB pore domain, PN1, PN2, PC1 and PC2 subdomains"/>
    <property type="match status" value="3"/>
</dbReference>
<feature type="transmembrane region" description="Helical" evidence="2">
    <location>
        <begin position="889"/>
        <end position="908"/>
    </location>
</feature>
<keyword evidence="4" id="KW-1185">Reference proteome</keyword>
<feature type="transmembrane region" description="Helical" evidence="2">
    <location>
        <begin position="386"/>
        <end position="406"/>
    </location>
</feature>
<dbReference type="PRINTS" id="PR00702">
    <property type="entry name" value="ACRIFLAVINRP"/>
</dbReference>
<feature type="region of interest" description="Disordered" evidence="1">
    <location>
        <begin position="1028"/>
        <end position="1050"/>
    </location>
</feature>
<dbReference type="EMBL" id="QZEW01000016">
    <property type="protein sequence ID" value="RJL19443.1"/>
    <property type="molecule type" value="Genomic_DNA"/>
</dbReference>
<feature type="transmembrane region" description="Helical" evidence="2">
    <location>
        <begin position="859"/>
        <end position="877"/>
    </location>
</feature>
<feature type="transmembrane region" description="Helical" evidence="2">
    <location>
        <begin position="533"/>
        <end position="553"/>
    </location>
</feature>
<dbReference type="GO" id="GO:0042910">
    <property type="term" value="F:xenobiotic transmembrane transporter activity"/>
    <property type="evidence" value="ECO:0007669"/>
    <property type="project" value="TreeGrafter"/>
</dbReference>
<evidence type="ECO:0000313" key="3">
    <source>
        <dbReference type="EMBL" id="RJL19443.1"/>
    </source>
</evidence>
<feature type="transmembrane region" description="Helical" evidence="2">
    <location>
        <begin position="360"/>
        <end position="380"/>
    </location>
</feature>
<feature type="transmembrane region" description="Helical" evidence="2">
    <location>
        <begin position="333"/>
        <end position="353"/>
    </location>
</feature>
<feature type="region of interest" description="Disordered" evidence="1">
    <location>
        <begin position="1063"/>
        <end position="1089"/>
    </location>
</feature>
<keyword evidence="2" id="KW-0472">Membrane</keyword>
<dbReference type="Pfam" id="PF00873">
    <property type="entry name" value="ACR_tran"/>
    <property type="match status" value="1"/>
</dbReference>
<dbReference type="InterPro" id="IPR027463">
    <property type="entry name" value="AcrB_DN_DC_subdom"/>
</dbReference>
<protein>
    <submittedName>
        <fullName evidence="3">Efflux RND transporter permease subunit</fullName>
    </submittedName>
</protein>
<reference evidence="4" key="1">
    <citation type="submission" date="2018-09" db="EMBL/GenBank/DDBJ databases">
        <title>Paracoccus onubensis nov. sp. a moderate halophilic bacterium isolated from Gruta de las Maravillas (Aracena, Spain).</title>
        <authorList>
            <person name="Jurado V."/>
            <person name="Gutierrez-Patricio S."/>
            <person name="Gonzalez-Pimentel J.L."/>
            <person name="Miller A.Z."/>
            <person name="Laiz L."/>
            <person name="Saiz-Jimenez C."/>
        </authorList>
    </citation>
    <scope>NUCLEOTIDE SEQUENCE [LARGE SCALE GENOMIC DNA]</scope>
    <source>
        <strain evidence="4">DSM 26381</strain>
    </source>
</reference>